<dbReference type="PROSITE" id="PS51257">
    <property type="entry name" value="PROKAR_LIPOPROTEIN"/>
    <property type="match status" value="1"/>
</dbReference>
<reference evidence="8" key="1">
    <citation type="submission" date="2019-01" db="EMBL/GenBank/DDBJ databases">
        <title>Cytophagaceae bacterium strain CAR-16.</title>
        <authorList>
            <person name="Chen W.-M."/>
        </authorList>
    </citation>
    <scope>NUCLEOTIDE SEQUENCE [LARGE SCALE GENOMIC DNA]</scope>
    <source>
        <strain evidence="8">WWJ-16</strain>
    </source>
</reference>
<dbReference type="InterPro" id="IPR023827">
    <property type="entry name" value="Peptidase_S8_Asp-AS"/>
</dbReference>
<feature type="active site" description="Charge relay system" evidence="4">
    <location>
        <position position="230"/>
    </location>
</feature>
<keyword evidence="1 4" id="KW-0645">Protease</keyword>
<dbReference type="GO" id="GO:0016485">
    <property type="term" value="P:protein processing"/>
    <property type="evidence" value="ECO:0007669"/>
    <property type="project" value="TreeGrafter"/>
</dbReference>
<evidence type="ECO:0000313" key="7">
    <source>
        <dbReference type="EMBL" id="RXR20340.1"/>
    </source>
</evidence>
<organism evidence="7 8">
    <name type="scientific">Flavobacterium stagni</name>
    <dbReference type="NCBI Taxonomy" id="2506421"/>
    <lineage>
        <taxon>Bacteria</taxon>
        <taxon>Pseudomonadati</taxon>
        <taxon>Bacteroidota</taxon>
        <taxon>Flavobacteriia</taxon>
        <taxon>Flavobacteriales</taxon>
        <taxon>Flavobacteriaceae</taxon>
        <taxon>Flavobacterium</taxon>
    </lineage>
</organism>
<dbReference type="Gene3D" id="3.40.50.200">
    <property type="entry name" value="Peptidase S8/S53 domain"/>
    <property type="match status" value="1"/>
</dbReference>
<dbReference type="AlphaFoldDB" id="A0A4Q1K4E8"/>
<dbReference type="PROSITE" id="PS00136">
    <property type="entry name" value="SUBTILASE_ASP"/>
    <property type="match status" value="1"/>
</dbReference>
<keyword evidence="8" id="KW-1185">Reference proteome</keyword>
<dbReference type="InterPro" id="IPR036852">
    <property type="entry name" value="Peptidase_S8/S53_dom_sf"/>
</dbReference>
<dbReference type="PRINTS" id="PR00723">
    <property type="entry name" value="SUBTILISIN"/>
</dbReference>
<dbReference type="RefSeq" id="WP_129462391.1">
    <property type="nucleotide sequence ID" value="NZ_SBKN01000009.1"/>
</dbReference>
<sequence length="506" mass="54660">MIRRILPLMVAGLLLSLTSCSENEQSFETISIAQEQRELLTPQEIKAKIDASIQNGMHFTWKAVTTQTVWSAIVHGNSLATVGFGTDANDFDRTKSNSSAAQQQALLERIAYYEQKEIKDILVNADPYLNLMDVRIEKQETVAALRKLGLVRYVEPADFRYFSVAEMKPGIGGVTTQSDSGCGFESATLATSDYTTVTPNAKVPWAFYSHNIPSAWSYATGRGITIGIVDTGLSPNQSLLGANFNNGASTGRTVQKFGVYVDSIWPWSTTTDGPNDQCGHGTSMASVATAPRNDRGLPVGVAYNANLITYRAASNVVLDGYHEQNGVKNAFTALANNANVKIISMSMGHIFSVSKIADGVKYAYSKGKLIFCAGGTSTSFTNFVGVIFPAWMPEAVAVTGVKEGTSNQKCDVCHSGSEIQFTIQMQRVASGNTIPVDSYYDNQSDYVGGSSVATATTAGIAALVWSKNPTWTRDQVLNKLRQSATYYPTRNSNYGYGNINALLAVQ</sequence>
<keyword evidence="3 4" id="KW-0720">Serine protease</keyword>
<evidence type="ECO:0000256" key="5">
    <source>
        <dbReference type="SAM" id="SignalP"/>
    </source>
</evidence>
<dbReference type="PANTHER" id="PTHR42884:SF14">
    <property type="entry name" value="NEUROENDOCRINE CONVERTASE 1"/>
    <property type="match status" value="1"/>
</dbReference>
<dbReference type="CDD" id="cd00306">
    <property type="entry name" value="Peptidases_S8_S53"/>
    <property type="match status" value="1"/>
</dbReference>
<dbReference type="PANTHER" id="PTHR42884">
    <property type="entry name" value="PROPROTEIN CONVERTASE SUBTILISIN/KEXIN-RELATED"/>
    <property type="match status" value="1"/>
</dbReference>
<protein>
    <submittedName>
        <fullName evidence="7">Serine protease</fullName>
    </submittedName>
</protein>
<evidence type="ECO:0000256" key="2">
    <source>
        <dbReference type="ARBA" id="ARBA00022801"/>
    </source>
</evidence>
<comment type="similarity">
    <text evidence="4">Belongs to the peptidase S8 family.</text>
</comment>
<feature type="signal peptide" evidence="5">
    <location>
        <begin position="1"/>
        <end position="21"/>
    </location>
</feature>
<keyword evidence="2 4" id="KW-0378">Hydrolase</keyword>
<dbReference type="SUPFAM" id="SSF52743">
    <property type="entry name" value="Subtilisin-like"/>
    <property type="match status" value="1"/>
</dbReference>
<evidence type="ECO:0000313" key="8">
    <source>
        <dbReference type="Proteomes" id="UP000289857"/>
    </source>
</evidence>
<dbReference type="OrthoDB" id="9798386at2"/>
<gene>
    <name evidence="7" type="ORF">EQG61_13050</name>
</gene>
<feature type="active site" description="Charge relay system" evidence="4">
    <location>
        <position position="451"/>
    </location>
</feature>
<dbReference type="GO" id="GO:0016020">
    <property type="term" value="C:membrane"/>
    <property type="evidence" value="ECO:0007669"/>
    <property type="project" value="TreeGrafter"/>
</dbReference>
<dbReference type="Pfam" id="PF00082">
    <property type="entry name" value="Peptidase_S8"/>
    <property type="match status" value="1"/>
</dbReference>
<evidence type="ECO:0000256" key="4">
    <source>
        <dbReference type="PROSITE-ProRule" id="PRU01240"/>
    </source>
</evidence>
<evidence type="ECO:0000256" key="1">
    <source>
        <dbReference type="ARBA" id="ARBA00022670"/>
    </source>
</evidence>
<dbReference type="EMBL" id="SBKN01000009">
    <property type="protein sequence ID" value="RXR20340.1"/>
    <property type="molecule type" value="Genomic_DNA"/>
</dbReference>
<comment type="caution">
    <text evidence="7">The sequence shown here is derived from an EMBL/GenBank/DDBJ whole genome shotgun (WGS) entry which is preliminary data.</text>
</comment>
<feature type="chain" id="PRO_5020778061" evidence="5">
    <location>
        <begin position="22"/>
        <end position="506"/>
    </location>
</feature>
<keyword evidence="5" id="KW-0732">Signal</keyword>
<evidence type="ECO:0000259" key="6">
    <source>
        <dbReference type="Pfam" id="PF00082"/>
    </source>
</evidence>
<name>A0A4Q1K4E8_9FLAO</name>
<accession>A0A4Q1K4E8</accession>
<dbReference type="InterPro" id="IPR015500">
    <property type="entry name" value="Peptidase_S8_subtilisin-rel"/>
</dbReference>
<dbReference type="InterPro" id="IPR000209">
    <property type="entry name" value="Peptidase_S8/S53_dom"/>
</dbReference>
<dbReference type="Proteomes" id="UP000289857">
    <property type="component" value="Unassembled WGS sequence"/>
</dbReference>
<proteinExistence type="inferred from homology"/>
<dbReference type="GO" id="GO:0004252">
    <property type="term" value="F:serine-type endopeptidase activity"/>
    <property type="evidence" value="ECO:0007669"/>
    <property type="project" value="UniProtKB-UniRule"/>
</dbReference>
<evidence type="ECO:0000256" key="3">
    <source>
        <dbReference type="ARBA" id="ARBA00022825"/>
    </source>
</evidence>
<feature type="domain" description="Peptidase S8/S53" evidence="6">
    <location>
        <begin position="221"/>
        <end position="497"/>
    </location>
</feature>
<feature type="active site" description="Charge relay system" evidence="4">
    <location>
        <position position="280"/>
    </location>
</feature>
<dbReference type="PROSITE" id="PS51892">
    <property type="entry name" value="SUBTILASE"/>
    <property type="match status" value="1"/>
</dbReference>